<dbReference type="Pfam" id="PF13472">
    <property type="entry name" value="Lipase_GDSL_2"/>
    <property type="match status" value="1"/>
</dbReference>
<reference evidence="3" key="1">
    <citation type="submission" date="2016-10" db="EMBL/GenBank/DDBJ databases">
        <authorList>
            <person name="Varghese N."/>
            <person name="Submissions S."/>
        </authorList>
    </citation>
    <scope>NUCLEOTIDE SEQUENCE [LARGE SCALE GENOMIC DNA]</scope>
    <source>
        <strain evidence="3">IBRC-M 10761</strain>
    </source>
</reference>
<sequence>MKKNLNYRIPLLFVGALLVFLLVTSAHLTGSKLKVACVGDSITFGARLDNPDSDSYPAHLQKLLGEGYAVENYGVGSLTLLRKGIPSVWNELPKIMSANPNIVVISLGTNDTCGYGTCGDRKCWEYKDEFESDYRDLIDEFAKLPSDPQIFLCAPTPMVLETPGLDAERVAGLQARKPRLQELIDTIKRVAAEKNVHFIDLNEPLDHRPELFTVSDGVHPNKEGYAAVAALVAKQLTANK</sequence>
<evidence type="ECO:0000313" key="2">
    <source>
        <dbReference type="EMBL" id="SEJ77576.1"/>
    </source>
</evidence>
<accession>A0A1H7BK21</accession>
<dbReference type="RefSeq" id="WP_092178685.1">
    <property type="nucleotide sequence ID" value="NZ_FNZH01000012.1"/>
</dbReference>
<protein>
    <submittedName>
        <fullName evidence="2">Alpha-L-fucosidase 2</fullName>
    </submittedName>
</protein>
<name>A0A1H7BK21_9BACT</name>
<dbReference type="Proteomes" id="UP000199403">
    <property type="component" value="Unassembled WGS sequence"/>
</dbReference>
<dbReference type="SUPFAM" id="SSF52266">
    <property type="entry name" value="SGNH hydrolase"/>
    <property type="match status" value="1"/>
</dbReference>
<dbReference type="InterPro" id="IPR013830">
    <property type="entry name" value="SGNH_hydro"/>
</dbReference>
<organism evidence="2 3">
    <name type="scientific">Cyclobacterium xiamenense</name>
    <dbReference type="NCBI Taxonomy" id="1297121"/>
    <lineage>
        <taxon>Bacteria</taxon>
        <taxon>Pseudomonadati</taxon>
        <taxon>Bacteroidota</taxon>
        <taxon>Cytophagia</taxon>
        <taxon>Cytophagales</taxon>
        <taxon>Cyclobacteriaceae</taxon>
        <taxon>Cyclobacterium</taxon>
    </lineage>
</organism>
<keyword evidence="3" id="KW-1185">Reference proteome</keyword>
<dbReference type="OrthoDB" id="9794725at2"/>
<dbReference type="STRING" id="1416801.SAMN05192553_11264"/>
<gene>
    <name evidence="2" type="ORF">SAMN05192553_11264</name>
</gene>
<evidence type="ECO:0000259" key="1">
    <source>
        <dbReference type="Pfam" id="PF13472"/>
    </source>
</evidence>
<dbReference type="EMBL" id="FNZH01000012">
    <property type="protein sequence ID" value="SEJ77576.1"/>
    <property type="molecule type" value="Genomic_DNA"/>
</dbReference>
<evidence type="ECO:0000313" key="3">
    <source>
        <dbReference type="Proteomes" id="UP000199403"/>
    </source>
</evidence>
<dbReference type="AlphaFoldDB" id="A0A1H7BK21"/>
<dbReference type="GO" id="GO:0016788">
    <property type="term" value="F:hydrolase activity, acting on ester bonds"/>
    <property type="evidence" value="ECO:0007669"/>
    <property type="project" value="UniProtKB-ARBA"/>
</dbReference>
<dbReference type="InterPro" id="IPR036514">
    <property type="entry name" value="SGNH_hydro_sf"/>
</dbReference>
<feature type="domain" description="SGNH hydrolase-type esterase" evidence="1">
    <location>
        <begin position="37"/>
        <end position="227"/>
    </location>
</feature>
<proteinExistence type="predicted"/>
<dbReference type="InterPro" id="IPR051532">
    <property type="entry name" value="Ester_Hydrolysis_Enzymes"/>
</dbReference>
<dbReference type="Gene3D" id="3.40.50.1110">
    <property type="entry name" value="SGNH hydrolase"/>
    <property type="match status" value="1"/>
</dbReference>
<dbReference type="PANTHER" id="PTHR30383">
    <property type="entry name" value="THIOESTERASE 1/PROTEASE 1/LYSOPHOSPHOLIPASE L1"/>
    <property type="match status" value="1"/>
</dbReference>